<feature type="DNA-binding region" description="OmpR/PhoB-type" evidence="2">
    <location>
        <begin position="282"/>
        <end position="374"/>
    </location>
</feature>
<organism evidence="4 5">
    <name type="scientific">Kineococcus gynurae</name>
    <dbReference type="NCBI Taxonomy" id="452979"/>
    <lineage>
        <taxon>Bacteria</taxon>
        <taxon>Bacillati</taxon>
        <taxon>Actinomycetota</taxon>
        <taxon>Actinomycetes</taxon>
        <taxon>Kineosporiales</taxon>
        <taxon>Kineosporiaceae</taxon>
        <taxon>Kineococcus</taxon>
    </lineage>
</organism>
<dbReference type="InterPro" id="IPR039793">
    <property type="entry name" value="UROS/Hem4"/>
</dbReference>
<dbReference type="NCBIfam" id="NF005568">
    <property type="entry name" value="PRK07239.1"/>
    <property type="match status" value="1"/>
</dbReference>
<dbReference type="PANTHER" id="PTHR40082:SF1">
    <property type="entry name" value="BLR5956 PROTEIN"/>
    <property type="match status" value="1"/>
</dbReference>
<dbReference type="SUPFAM" id="SSF69618">
    <property type="entry name" value="HemD-like"/>
    <property type="match status" value="1"/>
</dbReference>
<evidence type="ECO:0000313" key="4">
    <source>
        <dbReference type="EMBL" id="MFB9378213.1"/>
    </source>
</evidence>
<accession>A0ABV5LVU6</accession>
<evidence type="ECO:0000256" key="1">
    <source>
        <dbReference type="ARBA" id="ARBA00023125"/>
    </source>
</evidence>
<dbReference type="InterPro" id="IPR016032">
    <property type="entry name" value="Sig_transdc_resp-reg_C-effctor"/>
</dbReference>
<evidence type="ECO:0000256" key="2">
    <source>
        <dbReference type="PROSITE-ProRule" id="PRU01091"/>
    </source>
</evidence>
<reference evidence="4 5" key="1">
    <citation type="submission" date="2024-09" db="EMBL/GenBank/DDBJ databases">
        <authorList>
            <person name="Sun Q."/>
            <person name="Mori K."/>
        </authorList>
    </citation>
    <scope>NUCLEOTIDE SEQUENCE [LARGE SCALE GENOMIC DNA]</scope>
    <source>
        <strain evidence="4 5">TISTR 1856</strain>
    </source>
</reference>
<dbReference type="Gene3D" id="1.10.10.10">
    <property type="entry name" value="Winged helix-like DNA-binding domain superfamily/Winged helix DNA-binding domain"/>
    <property type="match status" value="1"/>
</dbReference>
<dbReference type="PANTHER" id="PTHR40082">
    <property type="entry name" value="BLR5956 PROTEIN"/>
    <property type="match status" value="1"/>
</dbReference>
<dbReference type="GO" id="GO:0004852">
    <property type="term" value="F:uroporphyrinogen-III synthase activity"/>
    <property type="evidence" value="ECO:0007669"/>
    <property type="project" value="UniProtKB-EC"/>
</dbReference>
<dbReference type="Pfam" id="PF00486">
    <property type="entry name" value="Trans_reg_C"/>
    <property type="match status" value="1"/>
</dbReference>
<dbReference type="CDD" id="cd06578">
    <property type="entry name" value="HemD"/>
    <property type="match status" value="1"/>
</dbReference>
<keyword evidence="5" id="KW-1185">Reference proteome</keyword>
<dbReference type="InterPro" id="IPR001867">
    <property type="entry name" value="OmpR/PhoB-type_DNA-bd"/>
</dbReference>
<dbReference type="InterPro" id="IPR003754">
    <property type="entry name" value="4pyrrol_synth_uPrphyn_synth"/>
</dbReference>
<evidence type="ECO:0000259" key="3">
    <source>
        <dbReference type="PROSITE" id="PS51755"/>
    </source>
</evidence>
<dbReference type="InterPro" id="IPR036388">
    <property type="entry name" value="WH-like_DNA-bd_sf"/>
</dbReference>
<gene>
    <name evidence="4" type="ORF">ACFFVI_14675</name>
</gene>
<dbReference type="InterPro" id="IPR036108">
    <property type="entry name" value="4pyrrol_syn_uPrphyn_synt_sf"/>
</dbReference>
<dbReference type="CDD" id="cd00383">
    <property type="entry name" value="trans_reg_C"/>
    <property type="match status" value="1"/>
</dbReference>
<dbReference type="SMART" id="SM00862">
    <property type="entry name" value="Trans_reg_C"/>
    <property type="match status" value="1"/>
</dbReference>
<comment type="caution">
    <text evidence="4">The sequence shown here is derived from an EMBL/GenBank/DDBJ whole genome shotgun (WGS) entry which is preliminary data.</text>
</comment>
<dbReference type="PROSITE" id="PS51755">
    <property type="entry name" value="OMPR_PHOB"/>
    <property type="match status" value="1"/>
</dbReference>
<dbReference type="Gene3D" id="3.40.50.10090">
    <property type="match status" value="2"/>
</dbReference>
<feature type="domain" description="OmpR/PhoB-type" evidence="3">
    <location>
        <begin position="282"/>
        <end position="374"/>
    </location>
</feature>
<protein>
    <submittedName>
        <fullName evidence="4">Uroporphyrinogen-III synthase</fullName>
        <ecNumber evidence="4">4.2.1.75</ecNumber>
    </submittedName>
</protein>
<sequence length="380" mass="39705">MSQTQAPATTEDRGLLGVSIGITSDRRSEDMIASLARKGARLVHAPTMRIVPLGEDEQLLAETRDVVADPPDVVLVTTGIGLRGWVETADAAGLGAALLQTLGRARVVARGPKATGVIRANGLREAWSAASEQTAEAVQRLLDEGVAGRSVVVQLHGAADAHQLQPLLDAGARVRGVEVYRWQPPADPEAVVRLVDQIADRRLDAVMFTSAPGVVALLEAARERDRLAAVLAAFADDVVACAVGDVTAEPLRAHGLAPLIPERWRLGAQLRTLTAHLAAHPLAAADTPAGRLLVRAGAAVLDGEVVELGAGPLALLRALVEADGDVVGREQLLARLPGAADPHTVEVTIGRLRAALPAPDLVRTVVKRGYRLATAEPATS</sequence>
<dbReference type="EMBL" id="JBHMDM010000007">
    <property type="protein sequence ID" value="MFB9378213.1"/>
    <property type="molecule type" value="Genomic_DNA"/>
</dbReference>
<dbReference type="RefSeq" id="WP_380137262.1">
    <property type="nucleotide sequence ID" value="NZ_JBHLUI010000008.1"/>
</dbReference>
<dbReference type="Proteomes" id="UP001589748">
    <property type="component" value="Unassembled WGS sequence"/>
</dbReference>
<keyword evidence="1 2" id="KW-0238">DNA-binding</keyword>
<dbReference type="Pfam" id="PF02602">
    <property type="entry name" value="HEM4"/>
    <property type="match status" value="1"/>
</dbReference>
<proteinExistence type="predicted"/>
<dbReference type="SUPFAM" id="SSF46894">
    <property type="entry name" value="C-terminal effector domain of the bipartite response regulators"/>
    <property type="match status" value="1"/>
</dbReference>
<name>A0ABV5LVU6_9ACTN</name>
<keyword evidence="4" id="KW-0456">Lyase</keyword>
<evidence type="ECO:0000313" key="5">
    <source>
        <dbReference type="Proteomes" id="UP001589748"/>
    </source>
</evidence>
<dbReference type="EC" id="4.2.1.75" evidence="4"/>